<protein>
    <submittedName>
        <fullName evidence="2">Putative cyclase</fullName>
    </submittedName>
</protein>
<dbReference type="Proteomes" id="UP000218811">
    <property type="component" value="Unassembled WGS sequence"/>
</dbReference>
<gene>
    <name evidence="2" type="ORF">WOLCODRAFT_80695</name>
</gene>
<dbReference type="OrthoDB" id="7108654at2759"/>
<evidence type="ECO:0000256" key="1">
    <source>
        <dbReference type="ARBA" id="ARBA00007865"/>
    </source>
</evidence>
<dbReference type="GO" id="GO:0004061">
    <property type="term" value="F:arylformamidase activity"/>
    <property type="evidence" value="ECO:0007669"/>
    <property type="project" value="InterPro"/>
</dbReference>
<name>A0A2H3J0L7_WOLCO</name>
<accession>A0A2H3J0L7</accession>
<dbReference type="SUPFAM" id="SSF102198">
    <property type="entry name" value="Putative cyclase"/>
    <property type="match status" value="1"/>
</dbReference>
<dbReference type="OMA" id="PFHRYAD"/>
<organism evidence="2 3">
    <name type="scientific">Wolfiporia cocos (strain MD-104)</name>
    <name type="common">Brown rot fungus</name>
    <dbReference type="NCBI Taxonomy" id="742152"/>
    <lineage>
        <taxon>Eukaryota</taxon>
        <taxon>Fungi</taxon>
        <taxon>Dikarya</taxon>
        <taxon>Basidiomycota</taxon>
        <taxon>Agaricomycotina</taxon>
        <taxon>Agaricomycetes</taxon>
        <taxon>Polyporales</taxon>
        <taxon>Phaeolaceae</taxon>
        <taxon>Wolfiporia</taxon>
    </lineage>
</organism>
<sequence>MQREHVVIDLTHPLVPNGVPACLGHPSYNAELTFKLADGDFANVHTLTLGSHTGTHIDAPYHFFLDGCTVDNLDLRLLAAAPAVVVDLRLKKAHEPIRWEDLEKHAHRMRRGVAVLLCTGWSRRFGQQGYSDHPFLELEAARRILDAGVRVIGADTLSPDEFTEEGDTGQVHRLVLGSGGVIVENLNNLGQVLDKGWEDVRVSVLPLRLSGVDGSPVRAVVWNERPVAATSIND</sequence>
<dbReference type="PANTHER" id="PTHR31118:SF12">
    <property type="entry name" value="CYCLASE-LIKE PROTEIN 2"/>
    <property type="match status" value="1"/>
</dbReference>
<evidence type="ECO:0000313" key="2">
    <source>
        <dbReference type="EMBL" id="PCH35726.1"/>
    </source>
</evidence>
<dbReference type="Pfam" id="PF04199">
    <property type="entry name" value="Cyclase"/>
    <property type="match status" value="1"/>
</dbReference>
<proteinExistence type="inferred from homology"/>
<dbReference type="AlphaFoldDB" id="A0A2H3J0L7"/>
<keyword evidence="3" id="KW-1185">Reference proteome</keyword>
<dbReference type="InterPro" id="IPR007325">
    <property type="entry name" value="KFase/CYL"/>
</dbReference>
<dbReference type="PANTHER" id="PTHR31118">
    <property type="entry name" value="CYCLASE-LIKE PROTEIN 2"/>
    <property type="match status" value="1"/>
</dbReference>
<dbReference type="InterPro" id="IPR037175">
    <property type="entry name" value="KFase_sf"/>
</dbReference>
<evidence type="ECO:0000313" key="3">
    <source>
        <dbReference type="Proteomes" id="UP000218811"/>
    </source>
</evidence>
<dbReference type="STRING" id="742152.A0A2H3J0L7"/>
<dbReference type="Gene3D" id="3.50.30.50">
    <property type="entry name" value="Putative cyclase"/>
    <property type="match status" value="1"/>
</dbReference>
<reference evidence="2 3" key="1">
    <citation type="journal article" date="2012" name="Science">
        <title>The Paleozoic origin of enzymatic lignin decomposition reconstructed from 31 fungal genomes.</title>
        <authorList>
            <person name="Floudas D."/>
            <person name="Binder M."/>
            <person name="Riley R."/>
            <person name="Barry K."/>
            <person name="Blanchette R.A."/>
            <person name="Henrissat B."/>
            <person name="Martinez A.T."/>
            <person name="Otillar R."/>
            <person name="Spatafora J.W."/>
            <person name="Yadav J.S."/>
            <person name="Aerts A."/>
            <person name="Benoit I."/>
            <person name="Boyd A."/>
            <person name="Carlson A."/>
            <person name="Copeland A."/>
            <person name="Coutinho P.M."/>
            <person name="de Vries R.P."/>
            <person name="Ferreira P."/>
            <person name="Findley K."/>
            <person name="Foster B."/>
            <person name="Gaskell J."/>
            <person name="Glotzer D."/>
            <person name="Gorecki P."/>
            <person name="Heitman J."/>
            <person name="Hesse C."/>
            <person name="Hori C."/>
            <person name="Igarashi K."/>
            <person name="Jurgens J.A."/>
            <person name="Kallen N."/>
            <person name="Kersten P."/>
            <person name="Kohler A."/>
            <person name="Kuees U."/>
            <person name="Kumar T.K.A."/>
            <person name="Kuo A."/>
            <person name="LaButti K."/>
            <person name="Larrondo L.F."/>
            <person name="Lindquist E."/>
            <person name="Ling A."/>
            <person name="Lombard V."/>
            <person name="Lucas S."/>
            <person name="Lundell T."/>
            <person name="Martin R."/>
            <person name="McLaughlin D.J."/>
            <person name="Morgenstern I."/>
            <person name="Morin E."/>
            <person name="Murat C."/>
            <person name="Nagy L.G."/>
            <person name="Nolan M."/>
            <person name="Ohm R.A."/>
            <person name="Patyshakuliyeva A."/>
            <person name="Rokas A."/>
            <person name="Ruiz-Duenas F.J."/>
            <person name="Sabat G."/>
            <person name="Salamov A."/>
            <person name="Samejima M."/>
            <person name="Schmutz J."/>
            <person name="Slot J.C."/>
            <person name="St John F."/>
            <person name="Stenlid J."/>
            <person name="Sun H."/>
            <person name="Sun S."/>
            <person name="Syed K."/>
            <person name="Tsang A."/>
            <person name="Wiebenga A."/>
            <person name="Young D."/>
            <person name="Pisabarro A."/>
            <person name="Eastwood D.C."/>
            <person name="Martin F."/>
            <person name="Cullen D."/>
            <person name="Grigoriev I.V."/>
            <person name="Hibbett D.S."/>
        </authorList>
    </citation>
    <scope>NUCLEOTIDE SEQUENCE [LARGE SCALE GENOMIC DNA]</scope>
    <source>
        <strain evidence="2 3">MD-104</strain>
    </source>
</reference>
<dbReference type="GO" id="GO:0019441">
    <property type="term" value="P:L-tryptophan catabolic process to kynurenine"/>
    <property type="evidence" value="ECO:0007669"/>
    <property type="project" value="InterPro"/>
</dbReference>
<comment type="similarity">
    <text evidence="1">Belongs to the Cyclase 1 superfamily.</text>
</comment>
<dbReference type="EMBL" id="KB467854">
    <property type="protein sequence ID" value="PCH35726.1"/>
    <property type="molecule type" value="Genomic_DNA"/>
</dbReference>